<dbReference type="GO" id="GO:0006883">
    <property type="term" value="P:intracellular sodium ion homeostasis"/>
    <property type="evidence" value="ECO:0007669"/>
    <property type="project" value="TreeGrafter"/>
</dbReference>
<evidence type="ECO:0000256" key="1">
    <source>
        <dbReference type="ARBA" id="ARBA00004606"/>
    </source>
</evidence>
<dbReference type="FunCoup" id="H2Z2I8">
    <property type="interactions" value="23"/>
</dbReference>
<dbReference type="Pfam" id="PF00287">
    <property type="entry name" value="Na_K-ATPase"/>
    <property type="match status" value="1"/>
</dbReference>
<keyword evidence="4" id="KW-0735">Signal-anchor</keyword>
<evidence type="ECO:0000313" key="8">
    <source>
        <dbReference type="Ensembl" id="ENSCSAVP00000011800.1"/>
    </source>
</evidence>
<reference evidence="9" key="1">
    <citation type="submission" date="2003-08" db="EMBL/GenBank/DDBJ databases">
        <authorList>
            <person name="Birren B."/>
            <person name="Nusbaum C."/>
            <person name="Abebe A."/>
            <person name="Abouelleil A."/>
            <person name="Adekoya E."/>
            <person name="Ait-zahra M."/>
            <person name="Allen N."/>
            <person name="Allen T."/>
            <person name="An P."/>
            <person name="Anderson M."/>
            <person name="Anderson S."/>
            <person name="Arachchi H."/>
            <person name="Armbruster J."/>
            <person name="Bachantsang P."/>
            <person name="Baldwin J."/>
            <person name="Barry A."/>
            <person name="Bayul T."/>
            <person name="Blitshsteyn B."/>
            <person name="Bloom T."/>
            <person name="Blye J."/>
            <person name="Boguslavskiy L."/>
            <person name="Borowsky M."/>
            <person name="Boukhgalter B."/>
            <person name="Brunache A."/>
            <person name="Butler J."/>
            <person name="Calixte N."/>
            <person name="Calvo S."/>
            <person name="Camarata J."/>
            <person name="Campo K."/>
            <person name="Chang J."/>
            <person name="Cheshatsang Y."/>
            <person name="Citroen M."/>
            <person name="Collymore A."/>
            <person name="Considine T."/>
            <person name="Cook A."/>
            <person name="Cooke P."/>
            <person name="Corum B."/>
            <person name="Cuomo C."/>
            <person name="David R."/>
            <person name="Dawoe T."/>
            <person name="Degray S."/>
            <person name="Dodge S."/>
            <person name="Dooley K."/>
            <person name="Dorje P."/>
            <person name="Dorjee K."/>
            <person name="Dorris L."/>
            <person name="Duffey N."/>
            <person name="Dupes A."/>
            <person name="Elkins T."/>
            <person name="Engels R."/>
            <person name="Erickson J."/>
            <person name="Farina A."/>
            <person name="Faro S."/>
            <person name="Ferreira P."/>
            <person name="Fischer H."/>
            <person name="Fitzgerald M."/>
            <person name="Foley K."/>
            <person name="Gage D."/>
            <person name="Galagan J."/>
            <person name="Gearin G."/>
            <person name="Gnerre S."/>
            <person name="Gnirke A."/>
            <person name="Goyette A."/>
            <person name="Graham J."/>
            <person name="Grandbois E."/>
            <person name="Gyaltsen K."/>
            <person name="Hafez N."/>
            <person name="Hagopian D."/>
            <person name="Hagos B."/>
            <person name="Hall J."/>
            <person name="Hatcher B."/>
            <person name="Heller A."/>
            <person name="Higgins H."/>
            <person name="Honan T."/>
            <person name="Horn A."/>
            <person name="Houde N."/>
            <person name="Hughes L."/>
            <person name="Hulme W."/>
            <person name="Husby E."/>
            <person name="Iliev I."/>
            <person name="Jaffe D."/>
            <person name="Jones C."/>
            <person name="Kamal M."/>
            <person name="Kamat A."/>
            <person name="Kamvysselis M."/>
            <person name="Karlsson E."/>
            <person name="Kells C."/>
            <person name="Kieu A."/>
            <person name="Kisner P."/>
            <person name="Kodira C."/>
            <person name="Kulbokas E."/>
            <person name="Labutti K."/>
            <person name="Lama D."/>
            <person name="Landers T."/>
            <person name="Leger J."/>
            <person name="Levine S."/>
            <person name="Lewis D."/>
            <person name="Lewis T."/>
            <person name="Lindblad-toh K."/>
            <person name="Liu X."/>
            <person name="Lokyitsang T."/>
            <person name="Lokyitsang Y."/>
            <person name="Lucien O."/>
            <person name="Lui A."/>
            <person name="Ma L.J."/>
            <person name="Mabbitt R."/>
            <person name="Macdonald J."/>
            <person name="Maclean C."/>
            <person name="Major J."/>
            <person name="Manning J."/>
            <person name="Marabella R."/>
            <person name="Maru K."/>
            <person name="Matthews C."/>
            <person name="Mauceli E."/>
            <person name="Mccarthy M."/>
            <person name="Mcdonough S."/>
            <person name="Mcghee T."/>
            <person name="Meldrim J."/>
            <person name="Meneus L."/>
            <person name="Mesirov J."/>
            <person name="Mihalev A."/>
            <person name="Mihova T."/>
            <person name="Mikkelsen T."/>
            <person name="Mlenga V."/>
            <person name="Moru K."/>
            <person name="Mozes J."/>
            <person name="Mulrain L."/>
            <person name="Munson G."/>
            <person name="Naylor J."/>
            <person name="Newes C."/>
            <person name="Nguyen C."/>
            <person name="Nguyen N."/>
            <person name="Nguyen T."/>
            <person name="Nicol R."/>
            <person name="Nielsen C."/>
            <person name="Nizzari M."/>
            <person name="Norbu C."/>
            <person name="Norbu N."/>
            <person name="O'donnell P."/>
            <person name="Okoawo O."/>
            <person name="O'leary S."/>
            <person name="Omotosho B."/>
            <person name="O'neill K."/>
            <person name="Osman S."/>
            <person name="Parker S."/>
            <person name="Perrin D."/>
            <person name="Phunkhang P."/>
            <person name="Piqani B."/>
            <person name="Purcell S."/>
            <person name="Rachupka T."/>
            <person name="Ramasamy U."/>
            <person name="Rameau R."/>
            <person name="Ray V."/>
            <person name="Raymond C."/>
            <person name="Retta R."/>
            <person name="Richardson S."/>
            <person name="Rise C."/>
            <person name="Rodriguez J."/>
            <person name="Rogers J."/>
            <person name="Rogov P."/>
            <person name="Rutman M."/>
            <person name="Schupbach R."/>
            <person name="Seaman C."/>
            <person name="Settipalli S."/>
            <person name="Sharpe T."/>
            <person name="Sheridan J."/>
            <person name="Sherpa N."/>
            <person name="Shi J."/>
            <person name="Smirnov S."/>
            <person name="Smith C."/>
            <person name="Sougnez C."/>
            <person name="Spencer B."/>
            <person name="Stalker J."/>
            <person name="Stange-thomann N."/>
            <person name="Stavropoulos S."/>
            <person name="Stetson K."/>
            <person name="Stone C."/>
            <person name="Stone S."/>
            <person name="Stubbs M."/>
            <person name="Talamas J."/>
            <person name="Tchuinga P."/>
            <person name="Tenzing P."/>
            <person name="Tesfaye S."/>
            <person name="Theodore J."/>
            <person name="Thoulutsang Y."/>
            <person name="Topham K."/>
            <person name="Towey S."/>
            <person name="Tsamla T."/>
            <person name="Tsomo N."/>
            <person name="Vallee D."/>
            <person name="Vassiliev H."/>
            <person name="Venkataraman V."/>
            <person name="Vinson J."/>
            <person name="Vo A."/>
            <person name="Wade C."/>
            <person name="Wang S."/>
            <person name="Wangchuk T."/>
            <person name="Wangdi T."/>
            <person name="Whittaker C."/>
            <person name="Wilkinson J."/>
            <person name="Wu Y."/>
            <person name="Wyman D."/>
            <person name="Yadav S."/>
            <person name="Yang S."/>
            <person name="Yang X."/>
            <person name="Yeager S."/>
            <person name="Yee E."/>
            <person name="Young G."/>
            <person name="Zainoun J."/>
            <person name="Zembeck L."/>
            <person name="Zimmer A."/>
            <person name="Zody M."/>
            <person name="Lander E."/>
        </authorList>
    </citation>
    <scope>NUCLEOTIDE SEQUENCE [LARGE SCALE GENOMIC DNA]</scope>
</reference>
<dbReference type="HOGENOM" id="CLU_057702_1_1_1"/>
<dbReference type="PANTHER" id="PTHR11523:SF28">
    <property type="entry name" value="NA_K-ATPASE BETA SUBUNIT ISOFORM 4-RELATED"/>
    <property type="match status" value="1"/>
</dbReference>
<keyword evidence="9" id="KW-1185">Reference proteome</keyword>
<evidence type="ECO:0000256" key="6">
    <source>
        <dbReference type="ARBA" id="ARBA00023136"/>
    </source>
</evidence>
<comment type="subcellular location">
    <subcellularLocation>
        <location evidence="1">Membrane</location>
        <topology evidence="1">Single-pass type II membrane protein</topology>
    </subcellularLocation>
</comment>
<proteinExistence type="inferred from homology"/>
<reference evidence="8" key="3">
    <citation type="submission" date="2025-09" db="UniProtKB">
        <authorList>
            <consortium name="Ensembl"/>
        </authorList>
    </citation>
    <scope>IDENTIFICATION</scope>
</reference>
<evidence type="ECO:0000256" key="5">
    <source>
        <dbReference type="ARBA" id="ARBA00022989"/>
    </source>
</evidence>
<keyword evidence="6 7" id="KW-0472">Membrane</keyword>
<feature type="transmembrane region" description="Helical" evidence="7">
    <location>
        <begin position="54"/>
        <end position="79"/>
    </location>
</feature>
<keyword evidence="5 7" id="KW-1133">Transmembrane helix</keyword>
<evidence type="ECO:0008006" key="10">
    <source>
        <dbReference type="Google" id="ProtNLM"/>
    </source>
</evidence>
<dbReference type="STRING" id="51511.ENSCSAVP00000011800"/>
<dbReference type="AlphaFoldDB" id="H2Z2I8"/>
<dbReference type="InterPro" id="IPR038702">
    <property type="entry name" value="Na/K_ATPase_sub_beta_sf"/>
</dbReference>
<sequence>MSDTKDSDSDSGTGRCAGCMESTSEKFRGFLNFLWNPEEKTVLGRGGKSWGRILIFYLFYYAFLAALFAVSITIVLGTLDPNEPRFQTRLQAPGLSIQPKLDASIKRTSDVIFTAGQADTYTQYTNTLTEFLKPYKENQATLNNCTNGKVKINQQYSMEKPPPSCRFDLADLGPCRNEPYGYDVGRPCIFVKVNRIIKWYPVGFTDLSKAVGNADSNAPPLKDVLMARNRAYDPNRMYVSCYDVTSGNQTYLNTAAGVSANTMYYPEDNGIPFKYFPYYGAFLQKDYMTPLVAVQFNKVTRNVDVRVRCKAYALNIQDNERMRIGYFTFTLRVNE</sequence>
<evidence type="ECO:0000256" key="4">
    <source>
        <dbReference type="ARBA" id="ARBA00022968"/>
    </source>
</evidence>
<evidence type="ECO:0000256" key="2">
    <source>
        <dbReference type="ARBA" id="ARBA00005876"/>
    </source>
</evidence>
<dbReference type="GO" id="GO:0036376">
    <property type="term" value="P:sodium ion export across plasma membrane"/>
    <property type="evidence" value="ECO:0007669"/>
    <property type="project" value="TreeGrafter"/>
</dbReference>
<keyword evidence="3 7" id="KW-0812">Transmembrane</keyword>
<dbReference type="PANTHER" id="PTHR11523">
    <property type="entry name" value="SODIUM/POTASSIUM-DEPENDENT ATPASE BETA SUBUNIT"/>
    <property type="match status" value="1"/>
</dbReference>
<dbReference type="GO" id="GO:0001671">
    <property type="term" value="F:ATPase activator activity"/>
    <property type="evidence" value="ECO:0007669"/>
    <property type="project" value="TreeGrafter"/>
</dbReference>
<dbReference type="GO" id="GO:0030007">
    <property type="term" value="P:intracellular potassium ion homeostasis"/>
    <property type="evidence" value="ECO:0007669"/>
    <property type="project" value="TreeGrafter"/>
</dbReference>
<dbReference type="InParanoid" id="H2Z2I8"/>
<organism evidence="8 9">
    <name type="scientific">Ciona savignyi</name>
    <name type="common">Pacific transparent sea squirt</name>
    <dbReference type="NCBI Taxonomy" id="51511"/>
    <lineage>
        <taxon>Eukaryota</taxon>
        <taxon>Metazoa</taxon>
        <taxon>Chordata</taxon>
        <taxon>Tunicata</taxon>
        <taxon>Ascidiacea</taxon>
        <taxon>Phlebobranchia</taxon>
        <taxon>Cionidae</taxon>
        <taxon>Ciona</taxon>
    </lineage>
</organism>
<dbReference type="Proteomes" id="UP000007875">
    <property type="component" value="Unassembled WGS sequence"/>
</dbReference>
<evidence type="ECO:0000256" key="7">
    <source>
        <dbReference type="SAM" id="Phobius"/>
    </source>
</evidence>
<dbReference type="InterPro" id="IPR000402">
    <property type="entry name" value="Na/K_ATPase_sub_beta"/>
</dbReference>
<evidence type="ECO:0000256" key="3">
    <source>
        <dbReference type="ARBA" id="ARBA00022692"/>
    </source>
</evidence>
<protein>
    <recommendedName>
        <fullName evidence="10">Sodium/potassium-transporting ATPase subunit beta</fullName>
    </recommendedName>
</protein>
<dbReference type="eggNOG" id="KOG3927">
    <property type="taxonomic scope" value="Eukaryota"/>
</dbReference>
<name>H2Z2I8_CIOSA</name>
<dbReference type="GeneTree" id="ENSGT01030000234579"/>
<dbReference type="Gene3D" id="2.60.40.1660">
    <property type="entry name" value="Na, k-atpase alpha subunit"/>
    <property type="match status" value="1"/>
</dbReference>
<dbReference type="Ensembl" id="ENSCSAVT00000011938.1">
    <property type="protein sequence ID" value="ENSCSAVP00000011800.1"/>
    <property type="gene ID" value="ENSCSAVG00000006926.1"/>
</dbReference>
<dbReference type="OMA" id="NRNSGEF"/>
<reference evidence="8" key="2">
    <citation type="submission" date="2025-08" db="UniProtKB">
        <authorList>
            <consortium name="Ensembl"/>
        </authorList>
    </citation>
    <scope>IDENTIFICATION</scope>
</reference>
<dbReference type="GO" id="GO:0005890">
    <property type="term" value="C:sodium:potassium-exchanging ATPase complex"/>
    <property type="evidence" value="ECO:0007669"/>
    <property type="project" value="InterPro"/>
</dbReference>
<accession>H2Z2I8</accession>
<comment type="similarity">
    <text evidence="2">Belongs to the X(+)/potassium ATPases subunit beta family.</text>
</comment>
<dbReference type="GO" id="GO:1990573">
    <property type="term" value="P:potassium ion import across plasma membrane"/>
    <property type="evidence" value="ECO:0007669"/>
    <property type="project" value="TreeGrafter"/>
</dbReference>
<evidence type="ECO:0000313" key="9">
    <source>
        <dbReference type="Proteomes" id="UP000007875"/>
    </source>
</evidence>
<dbReference type="NCBIfam" id="TIGR01107">
    <property type="entry name" value="Na_K_ATPase_bet"/>
    <property type="match status" value="1"/>
</dbReference>